<evidence type="ECO:0000313" key="1">
    <source>
        <dbReference type="EMBL" id="SIN72757.1"/>
    </source>
</evidence>
<evidence type="ECO:0008006" key="3">
    <source>
        <dbReference type="Google" id="ProtNLM"/>
    </source>
</evidence>
<proteinExistence type="predicted"/>
<evidence type="ECO:0000313" key="2">
    <source>
        <dbReference type="Proteomes" id="UP000184699"/>
    </source>
</evidence>
<dbReference type="Proteomes" id="UP000184699">
    <property type="component" value="Unassembled WGS sequence"/>
</dbReference>
<dbReference type="AlphaFoldDB" id="A0A1N6DPV9"/>
<protein>
    <recommendedName>
        <fullName evidence="3">HNH endonuclease</fullName>
    </recommendedName>
</protein>
<gene>
    <name evidence="1" type="ORF">SAMN05443544_0569</name>
</gene>
<dbReference type="Gene3D" id="1.10.30.50">
    <property type="match status" value="1"/>
</dbReference>
<reference evidence="2" key="1">
    <citation type="submission" date="2016-11" db="EMBL/GenBank/DDBJ databases">
        <authorList>
            <person name="Varghese N."/>
            <person name="Submissions S."/>
        </authorList>
    </citation>
    <scope>NUCLEOTIDE SEQUENCE [LARGE SCALE GENOMIC DNA]</scope>
    <source>
        <strain evidence="2">DSM 8595</strain>
    </source>
</reference>
<keyword evidence="2" id="KW-1185">Reference proteome</keyword>
<accession>A0A1N6DPV9</accession>
<dbReference type="STRING" id="232089.SAMN05443544_0569"/>
<name>A0A1N6DPV9_9MICO</name>
<dbReference type="EMBL" id="FSRJ01000001">
    <property type="protein sequence ID" value="SIN72757.1"/>
    <property type="molecule type" value="Genomic_DNA"/>
</dbReference>
<organism evidence="1 2">
    <name type="scientific">Agromyces cerinus subsp. cerinus</name>
    <dbReference type="NCBI Taxonomy" id="232089"/>
    <lineage>
        <taxon>Bacteria</taxon>
        <taxon>Bacillati</taxon>
        <taxon>Actinomycetota</taxon>
        <taxon>Actinomycetes</taxon>
        <taxon>Micrococcales</taxon>
        <taxon>Microbacteriaceae</taxon>
        <taxon>Agromyces</taxon>
    </lineage>
</organism>
<sequence length="231" mass="26047">MRVCNMDDCDRKHVARGLCGTHYNQTFCPDRHRKVEVACDGCGKAVAKEASRSNRYANVFCTYACRDAHTHAEVRASKQRVAVYRAPSRLGRMLAAATPHVTSTHAWTAGTCKECSAPFVDNQPMTRFCGKVCARVWHRRDWKRRTNRIVDPAVRALVYARDAGICQLCFEVVDMDAHYLHPHAPTVDHIMCQSWTSEPDHGVNNLRLAHRICNAARGDEGHGFRRWAAAS</sequence>